<evidence type="ECO:0000313" key="3">
    <source>
        <dbReference type="EMBL" id="QHS62710.1"/>
    </source>
</evidence>
<keyword evidence="1" id="KW-0812">Transmembrane</keyword>
<dbReference type="Proteomes" id="UP000476411">
    <property type="component" value="Chromosome"/>
</dbReference>
<dbReference type="PANTHER" id="PTHR37461">
    <property type="entry name" value="ANTI-SIGMA-K FACTOR RSKA"/>
    <property type="match status" value="1"/>
</dbReference>
<dbReference type="GO" id="GO:0006417">
    <property type="term" value="P:regulation of translation"/>
    <property type="evidence" value="ECO:0007669"/>
    <property type="project" value="TreeGrafter"/>
</dbReference>
<organism evidence="3 4">
    <name type="scientific">Chitinophaga agri</name>
    <dbReference type="NCBI Taxonomy" id="2703787"/>
    <lineage>
        <taxon>Bacteria</taxon>
        <taxon>Pseudomonadati</taxon>
        <taxon>Bacteroidota</taxon>
        <taxon>Chitinophagia</taxon>
        <taxon>Chitinophagales</taxon>
        <taxon>Chitinophagaceae</taxon>
        <taxon>Chitinophaga</taxon>
    </lineage>
</organism>
<feature type="domain" description="Anti-sigma K factor RskA C-terminal" evidence="2">
    <location>
        <begin position="107"/>
        <end position="266"/>
    </location>
</feature>
<dbReference type="RefSeq" id="WP_162334380.1">
    <property type="nucleotide sequence ID" value="NZ_CP048113.1"/>
</dbReference>
<dbReference type="GO" id="GO:0005886">
    <property type="term" value="C:plasma membrane"/>
    <property type="evidence" value="ECO:0007669"/>
    <property type="project" value="InterPro"/>
</dbReference>
<proteinExistence type="predicted"/>
<evidence type="ECO:0000313" key="4">
    <source>
        <dbReference type="Proteomes" id="UP000476411"/>
    </source>
</evidence>
<accession>A0A6B9ZJV3</accession>
<keyword evidence="4" id="KW-1185">Reference proteome</keyword>
<dbReference type="EMBL" id="CP048113">
    <property type="protein sequence ID" value="QHS62710.1"/>
    <property type="molecule type" value="Genomic_DNA"/>
</dbReference>
<reference evidence="3 4" key="1">
    <citation type="submission" date="2020-01" db="EMBL/GenBank/DDBJ databases">
        <title>Complete genome sequence of Chitinophaga sp. H33E-04 isolated from quinoa roots.</title>
        <authorList>
            <person name="Weon H.-Y."/>
            <person name="Lee S.A."/>
        </authorList>
    </citation>
    <scope>NUCLEOTIDE SEQUENCE [LARGE SCALE GENOMIC DNA]</scope>
    <source>
        <strain evidence="3 4">H33E-04</strain>
    </source>
</reference>
<dbReference type="KEGG" id="chih:GWR21_24955"/>
<dbReference type="InterPro" id="IPR051474">
    <property type="entry name" value="Anti-sigma-K/W_factor"/>
</dbReference>
<keyword evidence="1" id="KW-0472">Membrane</keyword>
<keyword evidence="1" id="KW-1133">Transmembrane helix</keyword>
<dbReference type="InterPro" id="IPR018764">
    <property type="entry name" value="RskA_C"/>
</dbReference>
<dbReference type="PANTHER" id="PTHR37461:SF1">
    <property type="entry name" value="ANTI-SIGMA-K FACTOR RSKA"/>
    <property type="match status" value="1"/>
</dbReference>
<dbReference type="AlphaFoldDB" id="A0A6B9ZJV3"/>
<sequence>MDASRFISSGLIEAYVIGVATSNEVEELERGMAQFPEVKAAVDDCQLDMEQYITLQAKTPPASVRENILNIIAEEETARENGTYVEETTFSFDPPEKKLVSSAWRWLAAAIFVLLIGSAAMNYIFFGQINDYKGRYEALVASQNTLASESNIYRARMEQMEKSINIFKDPAIKTVKMPGTKPFPTAMATVFWNQQSKEVFLMANNLPQPAADKQYQLWAIVGGKPVDMGVIDTNDTSELLHKMKSIDNAEVFAITLENRGGSAEPTLDQMYVAGKAS</sequence>
<name>A0A6B9ZJV3_9BACT</name>
<dbReference type="GO" id="GO:0016989">
    <property type="term" value="F:sigma factor antagonist activity"/>
    <property type="evidence" value="ECO:0007669"/>
    <property type="project" value="TreeGrafter"/>
</dbReference>
<protein>
    <submittedName>
        <fullName evidence="3">Anti-sigma factor</fullName>
    </submittedName>
</protein>
<evidence type="ECO:0000259" key="2">
    <source>
        <dbReference type="Pfam" id="PF10099"/>
    </source>
</evidence>
<feature type="transmembrane region" description="Helical" evidence="1">
    <location>
        <begin position="103"/>
        <end position="126"/>
    </location>
</feature>
<evidence type="ECO:0000256" key="1">
    <source>
        <dbReference type="SAM" id="Phobius"/>
    </source>
</evidence>
<dbReference type="Pfam" id="PF10099">
    <property type="entry name" value="RskA_C"/>
    <property type="match status" value="1"/>
</dbReference>
<gene>
    <name evidence="3" type="ORF">GWR21_24955</name>
</gene>